<keyword evidence="2 6" id="KW-0732">Signal</keyword>
<proteinExistence type="inferred from homology"/>
<keyword evidence="9" id="KW-1185">Reference proteome</keyword>
<dbReference type="Gene3D" id="2.60.40.1180">
    <property type="entry name" value="Golgi alpha-mannosidase II"/>
    <property type="match status" value="1"/>
</dbReference>
<dbReference type="Proteomes" id="UP000256269">
    <property type="component" value="Unassembled WGS sequence"/>
</dbReference>
<dbReference type="Pfam" id="PF17801">
    <property type="entry name" value="Melibiase_C"/>
    <property type="match status" value="1"/>
</dbReference>
<evidence type="ECO:0000256" key="2">
    <source>
        <dbReference type="ARBA" id="ARBA00022729"/>
    </source>
</evidence>
<sequence length="455" mass="50799">MRRSRLVILLAALLTMLAGLAPAQAARTPSKPPAPTPYLGWSSWSLQSTKYPGVNTQGDYSWLTEQHVLEQARVMATKLRSHGYQYVNIDAGWWRKWDWRPEYDQYARPLTDAARFPDGMAATSRKIHSMGLKVGIYMPVGMEKEAYNGGNSPIYGAPGCYTRDVVYPDLRTTNGWDSSYKLNFDNPCAAKWIGSIAQMFAKWGVDFLKLDGVGPGSDKSGPNYDNTADVAAWSKALVQTGRDIQFLLSWSLDHNYVSTWQRYSNGWRVDTDVECYCGTLVTWQNSLVKRFDDVVPWVGDAGPGGWNNLDSLDVGVGSMDGLSNDERQLYMTLWAIEAAPLYTGDDLTKLDSYGLSLLTNDEVIAQDQAGRVAKPVVAHTPQQTWWVRNADGSYTVALFNLDTSPATVTANWSDFGFHGKAEVRDMWSHQQVGKFTNSYSVNLAPHSAKLIKVWR</sequence>
<dbReference type="InterPro" id="IPR013780">
    <property type="entry name" value="Glyco_hydro_b"/>
</dbReference>
<evidence type="ECO:0000256" key="1">
    <source>
        <dbReference type="ARBA" id="ARBA00009743"/>
    </source>
</evidence>
<dbReference type="InterPro" id="IPR013785">
    <property type="entry name" value="Aldolase_TIM"/>
</dbReference>
<keyword evidence="3 5" id="KW-0378">Hydrolase</keyword>
<dbReference type="AlphaFoldDB" id="A0A3E0I0C1"/>
<dbReference type="InterPro" id="IPR017853">
    <property type="entry name" value="GH"/>
</dbReference>
<dbReference type="SUPFAM" id="SSF51011">
    <property type="entry name" value="Glycosyl hydrolase domain"/>
    <property type="match status" value="1"/>
</dbReference>
<comment type="catalytic activity">
    <reaction evidence="5">
        <text>Hydrolysis of terminal, non-reducing alpha-D-galactose residues in alpha-D-galactosides, including galactose oligosaccharides, galactomannans and galactolipids.</text>
        <dbReference type="EC" id="3.2.1.22"/>
    </reaction>
</comment>
<dbReference type="Pfam" id="PF16499">
    <property type="entry name" value="Melibiase_2"/>
    <property type="match status" value="2"/>
</dbReference>
<dbReference type="PRINTS" id="PR00740">
    <property type="entry name" value="GLHYDRLASE27"/>
</dbReference>
<evidence type="ECO:0000256" key="5">
    <source>
        <dbReference type="RuleBase" id="RU361168"/>
    </source>
</evidence>
<dbReference type="OrthoDB" id="9807519at2"/>
<keyword evidence="4 5" id="KW-0326">Glycosidase</keyword>
<dbReference type="Gene3D" id="3.20.20.70">
    <property type="entry name" value="Aldolase class I"/>
    <property type="match status" value="1"/>
</dbReference>
<dbReference type="GO" id="GO:0004557">
    <property type="term" value="F:alpha-galactosidase activity"/>
    <property type="evidence" value="ECO:0007669"/>
    <property type="project" value="UniProtKB-EC"/>
</dbReference>
<dbReference type="InterPro" id="IPR002241">
    <property type="entry name" value="Glyco_hydro_27"/>
</dbReference>
<dbReference type="EC" id="3.2.1.22" evidence="5"/>
<gene>
    <name evidence="8" type="ORF">BCF44_103628</name>
</gene>
<name>A0A3E0I0C1_9PSEU</name>
<accession>A0A3E0I0C1</accession>
<feature type="chain" id="PRO_5017745124" description="Alpha-galactosidase" evidence="6">
    <location>
        <begin position="26"/>
        <end position="455"/>
    </location>
</feature>
<protein>
    <recommendedName>
        <fullName evidence="5">Alpha-galactosidase</fullName>
        <ecNumber evidence="5">3.2.1.22</ecNumber>
    </recommendedName>
    <alternativeName>
        <fullName evidence="5">Melibiase</fullName>
    </alternativeName>
</protein>
<dbReference type="GO" id="GO:0005975">
    <property type="term" value="P:carbohydrate metabolic process"/>
    <property type="evidence" value="ECO:0007669"/>
    <property type="project" value="InterPro"/>
</dbReference>
<organism evidence="8 9">
    <name type="scientific">Kutzneria buriramensis</name>
    <dbReference type="NCBI Taxonomy" id="1045776"/>
    <lineage>
        <taxon>Bacteria</taxon>
        <taxon>Bacillati</taxon>
        <taxon>Actinomycetota</taxon>
        <taxon>Actinomycetes</taxon>
        <taxon>Pseudonocardiales</taxon>
        <taxon>Pseudonocardiaceae</taxon>
        <taxon>Kutzneria</taxon>
    </lineage>
</organism>
<comment type="similarity">
    <text evidence="1 5">Belongs to the glycosyl hydrolase 27 family.</text>
</comment>
<evidence type="ECO:0000256" key="4">
    <source>
        <dbReference type="ARBA" id="ARBA00023295"/>
    </source>
</evidence>
<dbReference type="PANTHER" id="PTHR11452:SF75">
    <property type="entry name" value="ALPHA-GALACTOSIDASE MEL1"/>
    <property type="match status" value="1"/>
</dbReference>
<dbReference type="SUPFAM" id="SSF51445">
    <property type="entry name" value="(Trans)glycosidases"/>
    <property type="match status" value="1"/>
</dbReference>
<dbReference type="EMBL" id="QUNO01000003">
    <property type="protein sequence ID" value="REH52177.1"/>
    <property type="molecule type" value="Genomic_DNA"/>
</dbReference>
<evidence type="ECO:0000313" key="9">
    <source>
        <dbReference type="Proteomes" id="UP000256269"/>
    </source>
</evidence>
<dbReference type="InterPro" id="IPR041233">
    <property type="entry name" value="Melibiase_C"/>
</dbReference>
<dbReference type="CDD" id="cd14792">
    <property type="entry name" value="GH27"/>
    <property type="match status" value="1"/>
</dbReference>
<reference evidence="8 9" key="1">
    <citation type="submission" date="2018-08" db="EMBL/GenBank/DDBJ databases">
        <title>Genomic Encyclopedia of Archaeal and Bacterial Type Strains, Phase II (KMG-II): from individual species to whole genera.</title>
        <authorList>
            <person name="Goeker M."/>
        </authorList>
    </citation>
    <scope>NUCLEOTIDE SEQUENCE [LARGE SCALE GENOMIC DNA]</scope>
    <source>
        <strain evidence="8 9">DSM 45791</strain>
    </source>
</reference>
<comment type="caution">
    <text evidence="8">The sequence shown here is derived from an EMBL/GenBank/DDBJ whole genome shotgun (WGS) entry which is preliminary data.</text>
</comment>
<evidence type="ECO:0000256" key="6">
    <source>
        <dbReference type="SAM" id="SignalP"/>
    </source>
</evidence>
<feature type="signal peptide" evidence="6">
    <location>
        <begin position="1"/>
        <end position="25"/>
    </location>
</feature>
<feature type="domain" description="Alpha galactosidase C-terminal" evidence="7">
    <location>
        <begin position="381"/>
        <end position="453"/>
    </location>
</feature>
<evidence type="ECO:0000313" key="8">
    <source>
        <dbReference type="EMBL" id="REH52177.1"/>
    </source>
</evidence>
<dbReference type="PANTHER" id="PTHR11452">
    <property type="entry name" value="ALPHA-GALACTOSIDASE/ALPHA-N-ACETYLGALACTOSAMINIDASE"/>
    <property type="match status" value="1"/>
</dbReference>
<dbReference type="RefSeq" id="WP_116174151.1">
    <property type="nucleotide sequence ID" value="NZ_CP144375.1"/>
</dbReference>
<evidence type="ECO:0000256" key="3">
    <source>
        <dbReference type="ARBA" id="ARBA00022801"/>
    </source>
</evidence>
<keyword evidence="5" id="KW-1015">Disulfide bond</keyword>
<evidence type="ECO:0000259" key="7">
    <source>
        <dbReference type="Pfam" id="PF17801"/>
    </source>
</evidence>